<dbReference type="Proteomes" id="UP000244722">
    <property type="component" value="Unassembled WGS sequence"/>
</dbReference>
<organism evidence="1 2">
    <name type="scientific">Tuber borchii</name>
    <name type="common">White truffle</name>
    <dbReference type="NCBI Taxonomy" id="42251"/>
    <lineage>
        <taxon>Eukaryota</taxon>
        <taxon>Fungi</taxon>
        <taxon>Dikarya</taxon>
        <taxon>Ascomycota</taxon>
        <taxon>Pezizomycotina</taxon>
        <taxon>Pezizomycetes</taxon>
        <taxon>Pezizales</taxon>
        <taxon>Tuberaceae</taxon>
        <taxon>Tuber</taxon>
    </lineage>
</organism>
<sequence length="216" mass="25506">MKEQKFTRKIADRKIYLARKNQALYSECEPYRNSDEQRIVDIDTQTDFISSSIQETLSTQVIPDTFSRQHNYPYWRSKTSTISSEAEETSTRKEQSIEFLKKNIYQDAIHASRISHWPKVLGLKQMIGNMNIHQSERGIQEVSSNKVHRLIMVHPELTISDIKWKGKEGVEKSISFGFAKENQSSWRKNRYNEKDCSDSKWEIEETNYIILEENFE</sequence>
<name>A0A2T6ZHI4_TUBBO</name>
<reference evidence="1 2" key="1">
    <citation type="submission" date="2017-04" db="EMBL/GenBank/DDBJ databases">
        <title>Draft genome sequence of Tuber borchii Vittad., a whitish edible truffle.</title>
        <authorList>
            <consortium name="DOE Joint Genome Institute"/>
            <person name="Murat C."/>
            <person name="Kuo A."/>
            <person name="Barry K.W."/>
            <person name="Clum A."/>
            <person name="Dockter R.B."/>
            <person name="Fauchery L."/>
            <person name="Iotti M."/>
            <person name="Kohler A."/>
            <person name="Labutti K."/>
            <person name="Lindquist E.A."/>
            <person name="Lipzen A."/>
            <person name="Ohm R.A."/>
            <person name="Wang M."/>
            <person name="Grigoriev I.V."/>
            <person name="Zambonelli A."/>
            <person name="Martin F.M."/>
        </authorList>
    </citation>
    <scope>NUCLEOTIDE SEQUENCE [LARGE SCALE GENOMIC DNA]</scope>
    <source>
        <strain evidence="1 2">Tbo3840</strain>
    </source>
</reference>
<comment type="caution">
    <text evidence="1">The sequence shown here is derived from an EMBL/GenBank/DDBJ whole genome shotgun (WGS) entry which is preliminary data.</text>
</comment>
<proteinExistence type="predicted"/>
<accession>A0A2T6ZHI4</accession>
<keyword evidence="2" id="KW-1185">Reference proteome</keyword>
<evidence type="ECO:0000313" key="2">
    <source>
        <dbReference type="Proteomes" id="UP000244722"/>
    </source>
</evidence>
<evidence type="ECO:0000313" key="1">
    <source>
        <dbReference type="EMBL" id="PUU74939.1"/>
    </source>
</evidence>
<protein>
    <submittedName>
        <fullName evidence="1">Uncharacterized protein</fullName>
    </submittedName>
</protein>
<gene>
    <name evidence="1" type="ORF">B9Z19DRAFT_1067820</name>
</gene>
<dbReference type="AlphaFoldDB" id="A0A2T6ZHI4"/>
<dbReference type="EMBL" id="NESQ01000259">
    <property type="protein sequence ID" value="PUU74939.1"/>
    <property type="molecule type" value="Genomic_DNA"/>
</dbReference>